<reference evidence="1 2" key="1">
    <citation type="journal article" date="2018" name="Nat. Biotechnol.">
        <title>A standardized bacterial taxonomy based on genome phylogeny substantially revises the tree of life.</title>
        <authorList>
            <person name="Parks D.H."/>
            <person name="Chuvochina M."/>
            <person name="Waite D.W."/>
            <person name="Rinke C."/>
            <person name="Skarshewski A."/>
            <person name="Chaumeil P.A."/>
            <person name="Hugenholtz P."/>
        </authorList>
    </citation>
    <scope>NUCLEOTIDE SEQUENCE [LARGE SCALE GENOMIC DNA]</scope>
    <source>
        <strain evidence="1">UBA10378</strain>
    </source>
</reference>
<accession>A0A356W8G5</accession>
<name>A0A356W8G5_9PROT</name>
<evidence type="ECO:0000313" key="1">
    <source>
        <dbReference type="EMBL" id="HBQ49979.1"/>
    </source>
</evidence>
<sequence length="85" mass="8966">LLSRLDYKTLVITPKEPLTAVPEALAGMDATLRPDGDLAITFRTSETGIGRLLETVRANGIGVGDLVTEAPDLEDVFIALTSQAA</sequence>
<feature type="non-terminal residue" evidence="1">
    <location>
        <position position="1"/>
    </location>
</feature>
<keyword evidence="1" id="KW-0067">ATP-binding</keyword>
<dbReference type="Proteomes" id="UP000263957">
    <property type="component" value="Unassembled WGS sequence"/>
</dbReference>
<evidence type="ECO:0000313" key="2">
    <source>
        <dbReference type="Proteomes" id="UP000263957"/>
    </source>
</evidence>
<keyword evidence="1" id="KW-0547">Nucleotide-binding</keyword>
<gene>
    <name evidence="1" type="ORF">DD728_14075</name>
</gene>
<dbReference type="AlphaFoldDB" id="A0A356W8G5"/>
<organism evidence="1 2">
    <name type="scientific">Hyphomonas atlantica</name>
    <dbReference type="NCBI Taxonomy" id="1280948"/>
    <lineage>
        <taxon>Bacteria</taxon>
        <taxon>Pseudomonadati</taxon>
        <taxon>Pseudomonadota</taxon>
        <taxon>Alphaproteobacteria</taxon>
        <taxon>Hyphomonadales</taxon>
        <taxon>Hyphomonadaceae</taxon>
        <taxon>Hyphomonas</taxon>
    </lineage>
</organism>
<comment type="caution">
    <text evidence="1">The sequence shown here is derived from an EMBL/GenBank/DDBJ whole genome shotgun (WGS) entry which is preliminary data.</text>
</comment>
<dbReference type="EMBL" id="DOGS01000280">
    <property type="protein sequence ID" value="HBQ49979.1"/>
    <property type="molecule type" value="Genomic_DNA"/>
</dbReference>
<dbReference type="GO" id="GO:0005524">
    <property type="term" value="F:ATP binding"/>
    <property type="evidence" value="ECO:0007669"/>
    <property type="project" value="UniProtKB-KW"/>
</dbReference>
<protein>
    <submittedName>
        <fullName evidence="1">Multidrug ABC transporter ATP-binding protein</fullName>
    </submittedName>
</protein>
<proteinExistence type="predicted"/>